<dbReference type="EMBL" id="KZ305030">
    <property type="protein sequence ID" value="PIA49062.1"/>
    <property type="molecule type" value="Genomic_DNA"/>
</dbReference>
<evidence type="ECO:0000313" key="1">
    <source>
        <dbReference type="EMBL" id="PIA49062.1"/>
    </source>
</evidence>
<evidence type="ECO:0000313" key="2">
    <source>
        <dbReference type="Proteomes" id="UP000230069"/>
    </source>
</evidence>
<dbReference type="AlphaFoldDB" id="A0A2G5DZX0"/>
<organism evidence="1 2">
    <name type="scientific">Aquilegia coerulea</name>
    <name type="common">Rocky mountain columbine</name>
    <dbReference type="NCBI Taxonomy" id="218851"/>
    <lineage>
        <taxon>Eukaryota</taxon>
        <taxon>Viridiplantae</taxon>
        <taxon>Streptophyta</taxon>
        <taxon>Embryophyta</taxon>
        <taxon>Tracheophyta</taxon>
        <taxon>Spermatophyta</taxon>
        <taxon>Magnoliopsida</taxon>
        <taxon>Ranunculales</taxon>
        <taxon>Ranunculaceae</taxon>
        <taxon>Thalictroideae</taxon>
        <taxon>Aquilegia</taxon>
    </lineage>
</organism>
<reference evidence="1 2" key="1">
    <citation type="submission" date="2017-09" db="EMBL/GenBank/DDBJ databases">
        <title>WGS assembly of Aquilegia coerulea Goldsmith.</title>
        <authorList>
            <person name="Hodges S."/>
            <person name="Kramer E."/>
            <person name="Nordborg M."/>
            <person name="Tomkins J."/>
            <person name="Borevitz J."/>
            <person name="Derieg N."/>
            <person name="Yan J."/>
            <person name="Mihaltcheva S."/>
            <person name="Hayes R.D."/>
            <person name="Rokhsar D."/>
        </authorList>
    </citation>
    <scope>NUCLEOTIDE SEQUENCE [LARGE SCALE GENOMIC DNA]</scope>
    <source>
        <strain evidence="2">cv. Goldsmith</strain>
    </source>
</reference>
<dbReference type="Proteomes" id="UP000230069">
    <property type="component" value="Unassembled WGS sequence"/>
</dbReference>
<accession>A0A2G5DZX0</accession>
<gene>
    <name evidence="1" type="ORF">AQUCO_01300122v1</name>
</gene>
<proteinExistence type="predicted"/>
<keyword evidence="2" id="KW-1185">Reference proteome</keyword>
<dbReference type="InParanoid" id="A0A2G5DZX0"/>
<protein>
    <submittedName>
        <fullName evidence="1">Uncharacterized protein</fullName>
    </submittedName>
</protein>
<name>A0A2G5DZX0_AQUCA</name>
<sequence length="95" mass="11510">MNRYEIPKRIKPNYQLSESIKLQMVKICLGFLGTGEYFNLFAFRHNLYSRFVTEIYIDFTSHSTSINSFRVLKNNDWRSSIEVHVRKRWSSHYRV</sequence>